<feature type="transmembrane region" description="Helical" evidence="1">
    <location>
        <begin position="233"/>
        <end position="255"/>
    </location>
</feature>
<dbReference type="PANTHER" id="PTHR18640">
    <property type="entry name" value="SOLUTE CARRIER FAMILY 10 MEMBER 7"/>
    <property type="match status" value="1"/>
</dbReference>
<reference evidence="2 3" key="1">
    <citation type="submission" date="2020-02" db="EMBL/GenBank/DDBJ databases">
        <title>Sequencing the genomes of 1000 actinobacteria strains.</title>
        <authorList>
            <person name="Klenk H.-P."/>
        </authorList>
    </citation>
    <scope>NUCLEOTIDE SEQUENCE [LARGE SCALE GENOMIC DNA]</scope>
    <source>
        <strain evidence="2 3">DSM 19609</strain>
    </source>
</reference>
<name>A0ABX0SHT2_9ACTN</name>
<keyword evidence="3" id="KW-1185">Reference proteome</keyword>
<dbReference type="InterPro" id="IPR038770">
    <property type="entry name" value="Na+/solute_symporter_sf"/>
</dbReference>
<dbReference type="Proteomes" id="UP000749311">
    <property type="component" value="Unassembled WGS sequence"/>
</dbReference>
<feature type="transmembrane region" description="Helical" evidence="1">
    <location>
        <begin position="44"/>
        <end position="61"/>
    </location>
</feature>
<dbReference type="EMBL" id="JAAMOZ010000001">
    <property type="protein sequence ID" value="NIH57449.1"/>
    <property type="molecule type" value="Genomic_DNA"/>
</dbReference>
<feature type="transmembrane region" description="Helical" evidence="1">
    <location>
        <begin position="286"/>
        <end position="306"/>
    </location>
</feature>
<dbReference type="RefSeq" id="WP_167167166.1">
    <property type="nucleotide sequence ID" value="NZ_BAAAOO010000016.1"/>
</dbReference>
<sequence length="341" mass="37563">MSQAPHQAKPWWKRLDWFLIAIVLAAVTATVLPAGGAAVPVVDWASTITIAILFFLYGVRLKPAETLTGLRHWRLHTVILSFTYVAFPIIGLALRLLVPSVISEELYRGLLWVCLLPSTVQSSINFTSIARGNVAAAIVSASMSNLLGVFITPLLAIALMSTTGLHIDPSSILDISLQILAPFILGQLSRRWTADFVARHPRLKLFDQASIVLVVYKAFGQGVRNGIWQRTGLADIAIILVVNAVILALMLWLTWHVAGWLRFNRRDQIAIQFCGTKKSLATGVPMAAVMFPAAQVGLMVLPLMIFHQMQLMICSTLASRYSKNDEAWLDEDNRPGNDANE</sequence>
<accession>A0ABX0SHT2</accession>
<keyword evidence="1" id="KW-0472">Membrane</keyword>
<dbReference type="PIRSF" id="PIRSF026166">
    <property type="entry name" value="UCP026166"/>
    <property type="match status" value="1"/>
</dbReference>
<keyword evidence="1" id="KW-0812">Transmembrane</keyword>
<keyword evidence="1" id="KW-1133">Transmembrane helix</keyword>
<feature type="transmembrane region" description="Helical" evidence="1">
    <location>
        <begin position="73"/>
        <end position="97"/>
    </location>
</feature>
<dbReference type="InterPro" id="IPR016833">
    <property type="entry name" value="Put_Na-Bile_cotransptr"/>
</dbReference>
<protein>
    <submittedName>
        <fullName evidence="2">Sodium/bile acid cotransporter 7</fullName>
    </submittedName>
</protein>
<dbReference type="PANTHER" id="PTHR18640:SF5">
    <property type="entry name" value="SODIUM_BILE ACID COTRANSPORTER 7"/>
    <property type="match status" value="1"/>
</dbReference>
<proteinExistence type="predicted"/>
<organism evidence="2 3">
    <name type="scientific">Brooklawnia cerclae</name>
    <dbReference type="NCBI Taxonomy" id="349934"/>
    <lineage>
        <taxon>Bacteria</taxon>
        <taxon>Bacillati</taxon>
        <taxon>Actinomycetota</taxon>
        <taxon>Actinomycetes</taxon>
        <taxon>Propionibacteriales</taxon>
        <taxon>Propionibacteriaceae</taxon>
        <taxon>Brooklawnia</taxon>
    </lineage>
</organism>
<comment type="caution">
    <text evidence="2">The sequence shown here is derived from an EMBL/GenBank/DDBJ whole genome shotgun (WGS) entry which is preliminary data.</text>
</comment>
<dbReference type="Pfam" id="PF13593">
    <property type="entry name" value="SBF_like"/>
    <property type="match status" value="1"/>
</dbReference>
<feature type="transmembrane region" description="Helical" evidence="1">
    <location>
        <begin position="134"/>
        <end position="159"/>
    </location>
</feature>
<feature type="transmembrane region" description="Helical" evidence="1">
    <location>
        <begin position="17"/>
        <end position="38"/>
    </location>
</feature>
<evidence type="ECO:0000256" key="1">
    <source>
        <dbReference type="SAM" id="Phobius"/>
    </source>
</evidence>
<dbReference type="Gene3D" id="1.20.1530.20">
    <property type="match status" value="1"/>
</dbReference>
<gene>
    <name evidence="2" type="ORF">FB473_002094</name>
</gene>
<evidence type="ECO:0000313" key="2">
    <source>
        <dbReference type="EMBL" id="NIH57449.1"/>
    </source>
</evidence>
<evidence type="ECO:0000313" key="3">
    <source>
        <dbReference type="Proteomes" id="UP000749311"/>
    </source>
</evidence>